<keyword evidence="1" id="KW-1133">Transmembrane helix</keyword>
<evidence type="ECO:0000259" key="2">
    <source>
        <dbReference type="Pfam" id="PF07811"/>
    </source>
</evidence>
<dbReference type="InterPro" id="IPR012495">
    <property type="entry name" value="TadE-like_dom"/>
</dbReference>
<keyword evidence="1" id="KW-0472">Membrane</keyword>
<feature type="transmembrane region" description="Helical" evidence="1">
    <location>
        <begin position="12"/>
        <end position="34"/>
    </location>
</feature>
<keyword evidence="4" id="KW-1185">Reference proteome</keyword>
<name>A0A1E3VQG1_9HYPH</name>
<evidence type="ECO:0000313" key="3">
    <source>
        <dbReference type="EMBL" id="ODR95541.1"/>
    </source>
</evidence>
<comment type="caution">
    <text evidence="3">The sequence shown here is derived from an EMBL/GenBank/DDBJ whole genome shotgun (WGS) entry which is preliminary data.</text>
</comment>
<feature type="domain" description="TadE-like" evidence="2">
    <location>
        <begin position="14"/>
        <end position="55"/>
    </location>
</feature>
<evidence type="ECO:0000256" key="1">
    <source>
        <dbReference type="SAM" id="Phobius"/>
    </source>
</evidence>
<reference evidence="3 4" key="1">
    <citation type="journal article" date="2016" name="Environ. Microbiol.">
        <title>New Methyloceanibacter diversity from North Sea sediments includes methanotroph containing solely the soluble methane monooxygenase.</title>
        <authorList>
            <person name="Vekeman B."/>
            <person name="Kerckhof F.M."/>
            <person name="Cremers G."/>
            <person name="de Vos P."/>
            <person name="Vandamme P."/>
            <person name="Boon N."/>
            <person name="Op den Camp H.J."/>
            <person name="Heylen K."/>
        </authorList>
    </citation>
    <scope>NUCLEOTIDE SEQUENCE [LARGE SCALE GENOMIC DNA]</scope>
    <source>
        <strain evidence="3 4">R-67176</strain>
    </source>
</reference>
<gene>
    <name evidence="3" type="ORF">AUC70_01060</name>
</gene>
<dbReference type="EMBL" id="LPWE01000010">
    <property type="protein sequence ID" value="ODR95541.1"/>
    <property type="molecule type" value="Genomic_DNA"/>
</dbReference>
<accession>A0A1E3VQG1</accession>
<dbReference type="Pfam" id="PF07811">
    <property type="entry name" value="TadE"/>
    <property type="match status" value="1"/>
</dbReference>
<dbReference type="Proteomes" id="UP000094172">
    <property type="component" value="Unassembled WGS sequence"/>
</dbReference>
<protein>
    <recommendedName>
        <fullName evidence="2">TadE-like domain-containing protein</fullName>
    </recommendedName>
</protein>
<dbReference type="AlphaFoldDB" id="A0A1E3VQG1"/>
<proteinExistence type="predicted"/>
<evidence type="ECO:0000313" key="4">
    <source>
        <dbReference type="Proteomes" id="UP000094172"/>
    </source>
</evidence>
<sequence length="182" mass="19432">MKPRTRRFADARSGASALEFAFVAPLLIGLYLGAVEVNNALTVYRRTLQVATTAADLTAQVKSVTKSEINDIQAAATSILTPYATKPLKIVLSSVVADDNNVGKVEWSCANTGAARSKGSTFKVPNGLTEPDSSVIVAEVTYAFKPLVGLSTFFSPGSFTMGQTFYARPRRSLTVKKTDNSC</sequence>
<organism evidence="3 4">
    <name type="scientific">Methyloceanibacter stevinii</name>
    <dbReference type="NCBI Taxonomy" id="1774970"/>
    <lineage>
        <taxon>Bacteria</taxon>
        <taxon>Pseudomonadati</taxon>
        <taxon>Pseudomonadota</taxon>
        <taxon>Alphaproteobacteria</taxon>
        <taxon>Hyphomicrobiales</taxon>
        <taxon>Hyphomicrobiaceae</taxon>
        <taxon>Methyloceanibacter</taxon>
    </lineage>
</organism>
<keyword evidence="1" id="KW-0812">Transmembrane</keyword>
<dbReference type="STRING" id="1774970.AUC70_01060"/>